<dbReference type="GeneID" id="81394460"/>
<sequence>MATTQVHRLGQELKIVDQVFEPQIITLSALLRVRDSSIGKEIVPGASDTRTKSLALELPSLGRFVSRVGQNIQSVKSRLWKGIIPLSEQRWLEKGLNEPAQFDMACQHVSAVLAAFEYLNQPPVAKSLRDAFKLVWKHWSQAALPMADYAIWLDMHVYHGRNAPLPGLRGSALRTPDFVQRQRLYVERLRQLTRLAIYESTAGGRGDLPYTLHQTALDQIASQNQLRRELRALSPIRGYGLVIYRLTHSQSNTEWPAFVEKLEAHVADWGRGQTGCKAIQPYLKLHWLDGEALGISEGDCEAARKSTTAVSLHTQTSHIQPPPIWCLPGDFAGFVLTIDATYKVEKSHQESEASPEYPGQMRILVNLVWGDLHALLRTQSSSLESLWPLAREHPNYVYVGPTVPLQLCS</sequence>
<accession>A0A9W9K6X6</accession>
<name>A0A9W9K6X6_9EURO</name>
<dbReference type="OrthoDB" id="3437405at2759"/>
<protein>
    <submittedName>
        <fullName evidence="1">Uncharacterized protein</fullName>
    </submittedName>
</protein>
<reference evidence="1" key="1">
    <citation type="submission" date="2022-11" db="EMBL/GenBank/DDBJ databases">
        <authorList>
            <person name="Petersen C."/>
        </authorList>
    </citation>
    <scope>NUCLEOTIDE SEQUENCE</scope>
    <source>
        <strain evidence="1">IBT 34128</strain>
    </source>
</reference>
<dbReference type="EMBL" id="JAPMSZ010000007">
    <property type="protein sequence ID" value="KAJ5095354.1"/>
    <property type="molecule type" value="Genomic_DNA"/>
</dbReference>
<organism evidence="1 2">
    <name type="scientific">Penicillium alfredii</name>
    <dbReference type="NCBI Taxonomy" id="1506179"/>
    <lineage>
        <taxon>Eukaryota</taxon>
        <taxon>Fungi</taxon>
        <taxon>Dikarya</taxon>
        <taxon>Ascomycota</taxon>
        <taxon>Pezizomycotina</taxon>
        <taxon>Eurotiomycetes</taxon>
        <taxon>Eurotiomycetidae</taxon>
        <taxon>Eurotiales</taxon>
        <taxon>Aspergillaceae</taxon>
        <taxon>Penicillium</taxon>
    </lineage>
</organism>
<gene>
    <name evidence="1" type="ORF">NUU61_004710</name>
</gene>
<comment type="caution">
    <text evidence="1">The sequence shown here is derived from an EMBL/GenBank/DDBJ whole genome shotgun (WGS) entry which is preliminary data.</text>
</comment>
<evidence type="ECO:0000313" key="2">
    <source>
        <dbReference type="Proteomes" id="UP001141434"/>
    </source>
</evidence>
<dbReference type="Proteomes" id="UP001141434">
    <property type="component" value="Unassembled WGS sequence"/>
</dbReference>
<dbReference type="AlphaFoldDB" id="A0A9W9K6X6"/>
<proteinExistence type="predicted"/>
<dbReference type="RefSeq" id="XP_056510905.1">
    <property type="nucleotide sequence ID" value="XM_056655292.1"/>
</dbReference>
<keyword evidence="2" id="KW-1185">Reference proteome</keyword>
<evidence type="ECO:0000313" key="1">
    <source>
        <dbReference type="EMBL" id="KAJ5095354.1"/>
    </source>
</evidence>
<reference evidence="1" key="2">
    <citation type="journal article" date="2023" name="IMA Fungus">
        <title>Comparative genomic study of the Penicillium genus elucidates a diverse pangenome and 15 lateral gene transfer events.</title>
        <authorList>
            <person name="Petersen C."/>
            <person name="Sorensen T."/>
            <person name="Nielsen M.R."/>
            <person name="Sondergaard T.E."/>
            <person name="Sorensen J.L."/>
            <person name="Fitzpatrick D.A."/>
            <person name="Frisvad J.C."/>
            <person name="Nielsen K.L."/>
        </authorList>
    </citation>
    <scope>NUCLEOTIDE SEQUENCE</scope>
    <source>
        <strain evidence="1">IBT 34128</strain>
    </source>
</reference>